<keyword evidence="3" id="KW-1185">Reference proteome</keyword>
<dbReference type="EMBL" id="JBHMEI010000098">
    <property type="protein sequence ID" value="MFB9209227.1"/>
    <property type="molecule type" value="Genomic_DNA"/>
</dbReference>
<protein>
    <submittedName>
        <fullName evidence="2">Ig-like domain-containing protein</fullName>
    </submittedName>
</protein>
<dbReference type="Pfam" id="PF17963">
    <property type="entry name" value="Big_9"/>
    <property type="match status" value="1"/>
</dbReference>
<dbReference type="Gene3D" id="2.60.40.3440">
    <property type="match status" value="1"/>
</dbReference>
<feature type="signal peptide" evidence="1">
    <location>
        <begin position="1"/>
        <end position="35"/>
    </location>
</feature>
<gene>
    <name evidence="2" type="ORF">ACFFV7_49160</name>
</gene>
<evidence type="ECO:0000256" key="1">
    <source>
        <dbReference type="SAM" id="SignalP"/>
    </source>
</evidence>
<reference evidence="2 3" key="1">
    <citation type="submission" date="2024-09" db="EMBL/GenBank/DDBJ databases">
        <authorList>
            <person name="Sun Q."/>
            <person name="Mori K."/>
        </authorList>
    </citation>
    <scope>NUCLEOTIDE SEQUENCE [LARGE SCALE GENOMIC DNA]</scope>
    <source>
        <strain evidence="2 3">CCM 3426</strain>
    </source>
</reference>
<dbReference type="PROSITE" id="PS51318">
    <property type="entry name" value="TAT"/>
    <property type="match status" value="1"/>
</dbReference>
<feature type="chain" id="PRO_5046987635" evidence="1">
    <location>
        <begin position="36"/>
        <end position="488"/>
    </location>
</feature>
<dbReference type="InterPro" id="IPR006311">
    <property type="entry name" value="TAT_signal"/>
</dbReference>
<sequence length="488" mass="50930">MLKPTAPPARRRTRRAIVAATGTVAAMLTFSLVTAAPATSAAHDGVRTRVHHASSAPCVRQGQADYPVEYYWKNALGMRLGHGTISVVTSPPLWGGQIAPGSTFTLTMTHRTAQWPLLVRTYTTTWDVSSLVANADVVAQSGAGNISGNTLTIPSTGNKTDPAPKVITFRVKQGTVGRAMTIRPSGISSVVAFPGQLGNNTAAPPIQIVSGNSILPTNAVDDTATTTQDTPVTVPVLANDTGTAPVISGVAQPANGTVTVSGDKLIYTPDKGRAGTDTFTYTIETACGTSTATVTVTVECTREPVNLVNGSFEAPPVARYDWDIPDASTNPAVGWHTTASDRKLEFWNSTSGVPAADGQQFAELNASEVSTLYQDVPTVPGTVMTWSLYHRGRAGTDVMRVLIGTPGATAPQNPDGAGSPDLSDGNTAWGHYTGTYVVPAGQTVTRFAFESVSAAGGNPAIGNFLDGVVFQTPPCLPMTARLIRNDRP</sequence>
<comment type="caution">
    <text evidence="2">The sequence shown here is derived from an EMBL/GenBank/DDBJ whole genome shotgun (WGS) entry which is preliminary data.</text>
</comment>
<evidence type="ECO:0000313" key="2">
    <source>
        <dbReference type="EMBL" id="MFB9209227.1"/>
    </source>
</evidence>
<accession>A0ABV5IY87</accession>
<dbReference type="Gene3D" id="2.60.120.260">
    <property type="entry name" value="Galactose-binding domain-like"/>
    <property type="match status" value="1"/>
</dbReference>
<evidence type="ECO:0000313" key="3">
    <source>
        <dbReference type="Proteomes" id="UP001589647"/>
    </source>
</evidence>
<dbReference type="Proteomes" id="UP001589647">
    <property type="component" value="Unassembled WGS sequence"/>
</dbReference>
<dbReference type="RefSeq" id="WP_229824948.1">
    <property type="nucleotide sequence ID" value="NZ_BMRC01000034.1"/>
</dbReference>
<keyword evidence="1" id="KW-0732">Signal</keyword>
<proteinExistence type="predicted"/>
<organism evidence="2 3">
    <name type="scientific">Nonomuraea spiralis</name>
    <dbReference type="NCBI Taxonomy" id="46182"/>
    <lineage>
        <taxon>Bacteria</taxon>
        <taxon>Bacillati</taxon>
        <taxon>Actinomycetota</taxon>
        <taxon>Actinomycetes</taxon>
        <taxon>Streptosporangiales</taxon>
        <taxon>Streptosporangiaceae</taxon>
        <taxon>Nonomuraea</taxon>
    </lineage>
</organism>
<name>A0ABV5IY87_9ACTN</name>